<dbReference type="Pfam" id="PF12032">
    <property type="entry name" value="CLIP"/>
    <property type="match status" value="1"/>
</dbReference>
<evidence type="ECO:0000256" key="1">
    <source>
        <dbReference type="ARBA" id="ARBA00022670"/>
    </source>
</evidence>
<dbReference type="PROSITE" id="PS00134">
    <property type="entry name" value="TRYPSIN_HIS"/>
    <property type="match status" value="1"/>
</dbReference>
<dbReference type="GO" id="GO:0004252">
    <property type="term" value="F:serine-type endopeptidase activity"/>
    <property type="evidence" value="ECO:0007669"/>
    <property type="project" value="InterPro"/>
</dbReference>
<feature type="domain" description="Clip" evidence="10">
    <location>
        <begin position="258"/>
        <end position="301"/>
    </location>
</feature>
<dbReference type="OrthoDB" id="6348928at2759"/>
<dbReference type="InterPro" id="IPR018114">
    <property type="entry name" value="TRYPSIN_HIS"/>
</dbReference>
<evidence type="ECO:0000256" key="2">
    <source>
        <dbReference type="ARBA" id="ARBA00022729"/>
    </source>
</evidence>
<reference evidence="12" key="1">
    <citation type="submission" date="2025-08" db="UniProtKB">
        <authorList>
            <consortium name="RefSeq"/>
        </authorList>
    </citation>
    <scope>IDENTIFICATION</scope>
</reference>
<feature type="domain" description="Peptidase S1" evidence="9">
    <location>
        <begin position="416"/>
        <end position="659"/>
    </location>
</feature>
<sequence>MADIARFGKRCLTVFGIFGVIQILPAGCQYADHHMGRYASILLVAPYLLPQVQTLQRSFHLPVSFVQSPGDWNRHSQQRNPPWHQFSSPRKRSPDQSAYYANNQYDPQYGFNNYGPQPNQIGNPHYGQTQNYPGQHFPGPQYNSRSSVGLIYSDPTYQNDPRLLSDSAFTKISETLGAINTVGHYLVDMVSDSRDRDEKDPNLQRLPHALYTISKNVLGRNVTDKIAPIVKKALPNVLPDVPVSKITNIEAEEDRGAICSTPENEEGYCVDLSNCPKLLLNFMYLRESLCFKDSLVPGVCCPKYAITPSEKPVVASSSKPTLLVPVTTQKPKPVVTEKPSAVLVLTTKKPKPITTTKRPPSTTRRTTTTTRRPPTTTVTTPRTTSYYTVAPPVISNYSNIVDIEDCGQREDEGGRIVGGTEAKSGAWPWMAAIYLHSPKGREFWCGGTLVNKKHVLTAAHCTRDSKQKPYPPRQFSVRLGDVDLARDDEPSRPVTLRVTDVRTHNQFSRVGYYNDIAVLVLSDNVQKSKYVIPICLPHGELRRQQFDGAIATVVGWGNTRYGGGESSKQLEARMPVWRNEDCDRAYFQPITDTFLCAGYARGGVDACQGDSGGPLMLQVKGRWVQIGVVSFGNKCGEPGYPGVYTRVTHYFNWLQENLI</sequence>
<dbReference type="FunFam" id="2.40.10.10:FF:000006">
    <property type="entry name" value="Serine proteinase stubble"/>
    <property type="match status" value="1"/>
</dbReference>
<comment type="similarity">
    <text evidence="6">Belongs to the peptidase S1 family. CLIP subfamily.</text>
</comment>
<dbReference type="Gene3D" id="3.30.1640.30">
    <property type="match status" value="1"/>
</dbReference>
<feature type="region of interest" description="Disordered" evidence="8">
    <location>
        <begin position="71"/>
        <end position="98"/>
    </location>
</feature>
<dbReference type="Proteomes" id="UP000322000">
    <property type="component" value="Chromosome 16"/>
</dbReference>
<dbReference type="AlphaFoldDB" id="A0A7E5WEN5"/>
<dbReference type="InterPro" id="IPR038565">
    <property type="entry name" value="CLIP_sf"/>
</dbReference>
<dbReference type="RefSeq" id="XP_026739163.1">
    <property type="nucleotide sequence ID" value="XM_026883362.1"/>
</dbReference>
<evidence type="ECO:0000256" key="6">
    <source>
        <dbReference type="ARBA" id="ARBA00024195"/>
    </source>
</evidence>
<dbReference type="Pfam" id="PF00089">
    <property type="entry name" value="Trypsin"/>
    <property type="match status" value="1"/>
</dbReference>
<feature type="compositionally biased region" description="Low complexity" evidence="8">
    <location>
        <begin position="352"/>
        <end position="382"/>
    </location>
</feature>
<dbReference type="InterPro" id="IPR001314">
    <property type="entry name" value="Peptidase_S1A"/>
</dbReference>
<evidence type="ECO:0000259" key="9">
    <source>
        <dbReference type="PROSITE" id="PS50240"/>
    </source>
</evidence>
<dbReference type="SUPFAM" id="SSF50494">
    <property type="entry name" value="Trypsin-like serine proteases"/>
    <property type="match status" value="1"/>
</dbReference>
<keyword evidence="11" id="KW-1185">Reference proteome</keyword>
<dbReference type="SMART" id="SM00680">
    <property type="entry name" value="CLIP"/>
    <property type="match status" value="1"/>
</dbReference>
<keyword evidence="5" id="KW-1015">Disulfide bond</keyword>
<dbReference type="PROSITE" id="PS50240">
    <property type="entry name" value="TRYPSIN_DOM"/>
    <property type="match status" value="1"/>
</dbReference>
<name>A0A7E5WEN5_TRINI</name>
<dbReference type="InterPro" id="IPR033116">
    <property type="entry name" value="TRYPSIN_SER"/>
</dbReference>
<evidence type="ECO:0000256" key="3">
    <source>
        <dbReference type="ARBA" id="ARBA00022801"/>
    </source>
</evidence>
<dbReference type="PANTHER" id="PTHR24258">
    <property type="entry name" value="SERINE PROTEASE-RELATED"/>
    <property type="match status" value="1"/>
</dbReference>
<dbReference type="InterPro" id="IPR043504">
    <property type="entry name" value="Peptidase_S1_PA_chymotrypsin"/>
</dbReference>
<keyword evidence="4 7" id="KW-0720">Serine protease</keyword>
<dbReference type="InterPro" id="IPR009003">
    <property type="entry name" value="Peptidase_S1_PA"/>
</dbReference>
<feature type="compositionally biased region" description="Polar residues" evidence="8">
    <location>
        <begin position="117"/>
        <end position="133"/>
    </location>
</feature>
<dbReference type="Gene3D" id="2.40.10.10">
    <property type="entry name" value="Trypsin-like serine proteases"/>
    <property type="match status" value="1"/>
</dbReference>
<dbReference type="InterPro" id="IPR022700">
    <property type="entry name" value="CLIP"/>
</dbReference>
<dbReference type="GeneID" id="113502008"/>
<feature type="region of interest" description="Disordered" evidence="8">
    <location>
        <begin position="117"/>
        <end position="145"/>
    </location>
</feature>
<evidence type="ECO:0000256" key="4">
    <source>
        <dbReference type="ARBA" id="ARBA00022825"/>
    </source>
</evidence>
<dbReference type="PROSITE" id="PS00135">
    <property type="entry name" value="TRYPSIN_SER"/>
    <property type="match status" value="1"/>
</dbReference>
<gene>
    <name evidence="12" type="primary">LOC113502008</name>
</gene>
<dbReference type="PRINTS" id="PR00722">
    <property type="entry name" value="CHYMOTRYPSIN"/>
</dbReference>
<keyword evidence="2" id="KW-0732">Signal</keyword>
<dbReference type="KEGG" id="tnl:113502008"/>
<evidence type="ECO:0000313" key="11">
    <source>
        <dbReference type="Proteomes" id="UP000322000"/>
    </source>
</evidence>
<keyword evidence="3 7" id="KW-0378">Hydrolase</keyword>
<evidence type="ECO:0000256" key="5">
    <source>
        <dbReference type="ARBA" id="ARBA00023157"/>
    </source>
</evidence>
<feature type="region of interest" description="Disordered" evidence="8">
    <location>
        <begin position="351"/>
        <end position="382"/>
    </location>
</feature>
<proteinExistence type="inferred from homology"/>
<protein>
    <submittedName>
        <fullName evidence="12">Proclotting enzyme-like isoform X1</fullName>
    </submittedName>
</protein>
<accession>A0A7E5WEN5</accession>
<dbReference type="SMART" id="SM00020">
    <property type="entry name" value="Tryp_SPc"/>
    <property type="match status" value="1"/>
</dbReference>
<organism evidence="11 12">
    <name type="scientific">Trichoplusia ni</name>
    <name type="common">Cabbage looper</name>
    <dbReference type="NCBI Taxonomy" id="7111"/>
    <lineage>
        <taxon>Eukaryota</taxon>
        <taxon>Metazoa</taxon>
        <taxon>Ecdysozoa</taxon>
        <taxon>Arthropoda</taxon>
        <taxon>Hexapoda</taxon>
        <taxon>Insecta</taxon>
        <taxon>Pterygota</taxon>
        <taxon>Neoptera</taxon>
        <taxon>Endopterygota</taxon>
        <taxon>Lepidoptera</taxon>
        <taxon>Glossata</taxon>
        <taxon>Ditrysia</taxon>
        <taxon>Noctuoidea</taxon>
        <taxon>Noctuidae</taxon>
        <taxon>Plusiinae</taxon>
        <taxon>Trichoplusia</taxon>
    </lineage>
</organism>
<evidence type="ECO:0000313" key="12">
    <source>
        <dbReference type="RefSeq" id="XP_026739163.1"/>
    </source>
</evidence>
<evidence type="ECO:0000256" key="7">
    <source>
        <dbReference type="RuleBase" id="RU363034"/>
    </source>
</evidence>
<keyword evidence="1 7" id="KW-0645">Protease</keyword>
<evidence type="ECO:0000256" key="8">
    <source>
        <dbReference type="SAM" id="MobiDB-lite"/>
    </source>
</evidence>
<dbReference type="CDD" id="cd00190">
    <property type="entry name" value="Tryp_SPc"/>
    <property type="match status" value="1"/>
</dbReference>
<dbReference type="InterPro" id="IPR001254">
    <property type="entry name" value="Trypsin_dom"/>
</dbReference>
<dbReference type="PANTHER" id="PTHR24258:SF116">
    <property type="entry name" value="FI16631P1-RELATED"/>
    <property type="match status" value="1"/>
</dbReference>
<dbReference type="PROSITE" id="PS51888">
    <property type="entry name" value="CLIP"/>
    <property type="match status" value="1"/>
</dbReference>
<dbReference type="GO" id="GO:0006508">
    <property type="term" value="P:proteolysis"/>
    <property type="evidence" value="ECO:0007669"/>
    <property type="project" value="UniProtKB-KW"/>
</dbReference>
<dbReference type="InParanoid" id="A0A7E5WEN5"/>
<evidence type="ECO:0000259" key="10">
    <source>
        <dbReference type="PROSITE" id="PS51888"/>
    </source>
</evidence>